<proteinExistence type="inferred from homology"/>
<dbReference type="Pfam" id="PF18261">
    <property type="entry name" value="Rpn9_C"/>
    <property type="match status" value="1"/>
</dbReference>
<dbReference type="GO" id="GO:0008541">
    <property type="term" value="C:proteasome regulatory particle, lid subcomplex"/>
    <property type="evidence" value="ECO:0007669"/>
    <property type="project" value="TreeGrafter"/>
</dbReference>
<evidence type="ECO:0000256" key="2">
    <source>
        <dbReference type="ARBA" id="ARBA00022942"/>
    </source>
</evidence>
<dbReference type="GO" id="GO:0005634">
    <property type="term" value="C:nucleus"/>
    <property type="evidence" value="ECO:0007669"/>
    <property type="project" value="TreeGrafter"/>
</dbReference>
<dbReference type="InterPro" id="IPR040798">
    <property type="entry name" value="Rpn9_C"/>
</dbReference>
<keyword evidence="2" id="KW-0647">Proteasome</keyword>
<dbReference type="Proteomes" id="UP001141434">
    <property type="component" value="Unassembled WGS sequence"/>
</dbReference>
<gene>
    <name evidence="4" type="ORF">NUU61_008221</name>
</gene>
<dbReference type="InterPro" id="IPR054179">
    <property type="entry name" value="PSD13_N"/>
</dbReference>
<dbReference type="PANTHER" id="PTHR10539">
    <property type="entry name" value="26S PROTEASOME NON-ATPASE REGULATORY SUBUNIT 13"/>
    <property type="match status" value="1"/>
</dbReference>
<dbReference type="EMBL" id="JAPMSZ010000010">
    <property type="protein sequence ID" value="KAJ5086914.1"/>
    <property type="molecule type" value="Genomic_DNA"/>
</dbReference>
<dbReference type="SMART" id="SM00088">
    <property type="entry name" value="PINT"/>
    <property type="match status" value="1"/>
</dbReference>
<organism evidence="4 5">
    <name type="scientific">Penicillium alfredii</name>
    <dbReference type="NCBI Taxonomy" id="1506179"/>
    <lineage>
        <taxon>Eukaryota</taxon>
        <taxon>Fungi</taxon>
        <taxon>Dikarya</taxon>
        <taxon>Ascomycota</taxon>
        <taxon>Pezizomycotina</taxon>
        <taxon>Eurotiomycetes</taxon>
        <taxon>Eurotiomycetidae</taxon>
        <taxon>Eurotiales</taxon>
        <taxon>Aspergillaceae</taxon>
        <taxon>Penicillium</taxon>
    </lineage>
</organism>
<evidence type="ECO:0000259" key="3">
    <source>
        <dbReference type="PROSITE" id="PS50250"/>
    </source>
</evidence>
<comment type="similarity">
    <text evidence="1">Belongs to the proteasome subunit S11 family.</text>
</comment>
<reference evidence="4" key="1">
    <citation type="submission" date="2022-11" db="EMBL/GenBank/DDBJ databases">
        <authorList>
            <person name="Petersen C."/>
        </authorList>
    </citation>
    <scope>NUCLEOTIDE SEQUENCE</scope>
    <source>
        <strain evidence="4">IBT 34128</strain>
    </source>
</reference>
<dbReference type="GeneID" id="81397915"/>
<name>A0A9W9ES79_9EURO</name>
<dbReference type="PROSITE" id="PS50250">
    <property type="entry name" value="PCI"/>
    <property type="match status" value="1"/>
</dbReference>
<evidence type="ECO:0000313" key="4">
    <source>
        <dbReference type="EMBL" id="KAJ5086914.1"/>
    </source>
</evidence>
<sequence>MESSKIPDFLAEQQAQGSPETQTYFLTFEDFWERKLWHQLTDALVEFFRRPESAPQRLAIFKTFVLSFADRINQLKFVALGLMASTECAGGLEFTPFEGKYLRFEFLFESITDLFSWMAADDQERLAFLTSLADKVDKPDTQDAHVYALADVANVKLRLQDLDGAQKDLASCQQVLDSFDAVETVVHASFYKVNADYYHAKEEFASFYKNALLYLACIDLKDLPESERASRAYNLSVAALVSDSIYNFGELLLHPILDTLTNSPHNWLRELLFTFNRGDLAAYDVLAGNISKNKLLEAHRVFLYQKISLAALTEMVFRRPPHDRSLAFQAIATETKVLPDEIEHLVMKALSLGLLRGSIDQVAQVAQIHWVQPKVLDLKQIDGMRNRLKDWDAGVNQLGHWIEGVGKDVWAA</sequence>
<keyword evidence="5" id="KW-1185">Reference proteome</keyword>
<dbReference type="GO" id="GO:0005198">
    <property type="term" value="F:structural molecule activity"/>
    <property type="evidence" value="ECO:0007669"/>
    <property type="project" value="TreeGrafter"/>
</dbReference>
<dbReference type="PANTHER" id="PTHR10539:SF0">
    <property type="entry name" value="26S PROTEASOME NON-ATPASE REGULATORY SUBUNIT 13"/>
    <property type="match status" value="1"/>
</dbReference>
<dbReference type="InterPro" id="IPR036390">
    <property type="entry name" value="WH_DNA-bd_sf"/>
</dbReference>
<reference evidence="4" key="2">
    <citation type="journal article" date="2023" name="IMA Fungus">
        <title>Comparative genomic study of the Penicillium genus elucidates a diverse pangenome and 15 lateral gene transfer events.</title>
        <authorList>
            <person name="Petersen C."/>
            <person name="Sorensen T."/>
            <person name="Nielsen M.R."/>
            <person name="Sondergaard T.E."/>
            <person name="Sorensen J.L."/>
            <person name="Fitzpatrick D.A."/>
            <person name="Frisvad J.C."/>
            <person name="Nielsen K.L."/>
        </authorList>
    </citation>
    <scope>NUCLEOTIDE SEQUENCE</scope>
    <source>
        <strain evidence="4">IBT 34128</strain>
    </source>
</reference>
<dbReference type="InterPro" id="IPR000717">
    <property type="entry name" value="PCI_dom"/>
</dbReference>
<dbReference type="GO" id="GO:0006511">
    <property type="term" value="P:ubiquitin-dependent protein catabolic process"/>
    <property type="evidence" value="ECO:0007669"/>
    <property type="project" value="TreeGrafter"/>
</dbReference>
<dbReference type="OrthoDB" id="1093at2759"/>
<dbReference type="SUPFAM" id="SSF46785">
    <property type="entry name" value="Winged helix' DNA-binding domain"/>
    <property type="match status" value="1"/>
</dbReference>
<dbReference type="GO" id="GO:0005829">
    <property type="term" value="C:cytosol"/>
    <property type="evidence" value="ECO:0007669"/>
    <property type="project" value="TreeGrafter"/>
</dbReference>
<dbReference type="Pfam" id="PF01399">
    <property type="entry name" value="PCI"/>
    <property type="match status" value="1"/>
</dbReference>
<accession>A0A9W9ES79</accession>
<comment type="caution">
    <text evidence="4">The sequence shown here is derived from an EMBL/GenBank/DDBJ whole genome shotgun (WGS) entry which is preliminary data.</text>
</comment>
<evidence type="ECO:0000313" key="5">
    <source>
        <dbReference type="Proteomes" id="UP001141434"/>
    </source>
</evidence>
<dbReference type="InterPro" id="IPR035298">
    <property type="entry name" value="PSMD13"/>
</dbReference>
<evidence type="ECO:0000256" key="1">
    <source>
        <dbReference type="ARBA" id="ARBA00006207"/>
    </source>
</evidence>
<protein>
    <recommendedName>
        <fullName evidence="3">PCI domain-containing protein</fullName>
    </recommendedName>
</protein>
<dbReference type="Pfam" id="PF22037">
    <property type="entry name" value="PSD13_N"/>
    <property type="match status" value="2"/>
</dbReference>
<dbReference type="AlphaFoldDB" id="A0A9W9ES79"/>
<dbReference type="RefSeq" id="XP_056509039.1">
    <property type="nucleotide sequence ID" value="XM_056658746.1"/>
</dbReference>
<feature type="domain" description="PCI" evidence="3">
    <location>
        <begin position="206"/>
        <end position="373"/>
    </location>
</feature>